<reference evidence="2" key="1">
    <citation type="submission" date="2023-03" db="EMBL/GenBank/DDBJ databases">
        <title>Electrophorus voltai genome.</title>
        <authorList>
            <person name="Bian C."/>
        </authorList>
    </citation>
    <scope>NUCLEOTIDE SEQUENCE</scope>
    <source>
        <strain evidence="2">CB-2022</strain>
        <tissue evidence="2">Muscle</tissue>
    </source>
</reference>
<name>A0AAD8ZKZ2_9TELE</name>
<organism evidence="2 3">
    <name type="scientific">Electrophorus voltai</name>
    <dbReference type="NCBI Taxonomy" id="2609070"/>
    <lineage>
        <taxon>Eukaryota</taxon>
        <taxon>Metazoa</taxon>
        <taxon>Chordata</taxon>
        <taxon>Craniata</taxon>
        <taxon>Vertebrata</taxon>
        <taxon>Euteleostomi</taxon>
        <taxon>Actinopterygii</taxon>
        <taxon>Neopterygii</taxon>
        <taxon>Teleostei</taxon>
        <taxon>Ostariophysi</taxon>
        <taxon>Gymnotiformes</taxon>
        <taxon>Gymnotoidei</taxon>
        <taxon>Gymnotidae</taxon>
        <taxon>Electrophorus</taxon>
    </lineage>
</organism>
<gene>
    <name evidence="2" type="ORF">P4O66_022939</name>
</gene>
<evidence type="ECO:0000313" key="2">
    <source>
        <dbReference type="EMBL" id="KAK1801254.1"/>
    </source>
</evidence>
<dbReference type="AlphaFoldDB" id="A0AAD8ZKZ2"/>
<evidence type="ECO:0000313" key="3">
    <source>
        <dbReference type="Proteomes" id="UP001239994"/>
    </source>
</evidence>
<dbReference type="EMBL" id="JAROKS010000009">
    <property type="protein sequence ID" value="KAK1801254.1"/>
    <property type="molecule type" value="Genomic_DNA"/>
</dbReference>
<comment type="caution">
    <text evidence="2">The sequence shown here is derived from an EMBL/GenBank/DDBJ whole genome shotgun (WGS) entry which is preliminary data.</text>
</comment>
<proteinExistence type="predicted"/>
<keyword evidence="3" id="KW-1185">Reference proteome</keyword>
<evidence type="ECO:0000256" key="1">
    <source>
        <dbReference type="SAM" id="MobiDB-lite"/>
    </source>
</evidence>
<accession>A0AAD8ZKZ2</accession>
<dbReference type="Proteomes" id="UP001239994">
    <property type="component" value="Unassembled WGS sequence"/>
</dbReference>
<feature type="region of interest" description="Disordered" evidence="1">
    <location>
        <begin position="116"/>
        <end position="135"/>
    </location>
</feature>
<sequence length="135" mass="15153">MWIEQRRMKNRLKETFETLGLLPQLETCKVHSRLSTQLTLTLERELSQSCGYALELHQNPTWAGIHKFPLSESLPDLNMVGAPPPPPSFFVSEAVFPALLGWSHLGLAHFRQREMTQPDTALGSADTMDRSPGAL</sequence>
<protein>
    <submittedName>
        <fullName evidence="2">Uncharacterized protein</fullName>
    </submittedName>
</protein>